<proteinExistence type="predicted"/>
<evidence type="ECO:0000313" key="2">
    <source>
        <dbReference type="Proteomes" id="UP000053690"/>
    </source>
</evidence>
<dbReference type="AlphaFoldDB" id="A0A0X3TQ02"/>
<name>A0A0X3TQ02_9RHOB</name>
<dbReference type="EMBL" id="LQBP01000008">
    <property type="protein sequence ID" value="KUJ77804.1"/>
    <property type="molecule type" value="Genomic_DNA"/>
</dbReference>
<sequence>MCEWATWRHGDMATWRDQMLVQLRADKAPFSVFQDVGDWIWAEFAKAMQPGLEMPCPKGFEITWSHSVGLILHTRTA</sequence>
<evidence type="ECO:0000313" key="1">
    <source>
        <dbReference type="EMBL" id="KUJ77804.1"/>
    </source>
</evidence>
<reference evidence="2" key="1">
    <citation type="submission" date="2015-12" db="EMBL/GenBank/DDBJ databases">
        <authorList>
            <person name="Zhang G."/>
            <person name="Stingl U."/>
        </authorList>
    </citation>
    <scope>NUCLEOTIDE SEQUENCE [LARGE SCALE GENOMIC DNA]</scope>
    <source>
        <strain evidence="2">ZGT108</strain>
    </source>
</reference>
<protein>
    <submittedName>
        <fullName evidence="1">Uncharacterized protein</fullName>
    </submittedName>
</protein>
<gene>
    <name evidence="1" type="ORF">AVO44_15895</name>
</gene>
<accession>A0A0X3TQ02</accession>
<comment type="caution">
    <text evidence="1">The sequence shown here is derived from an EMBL/GenBank/DDBJ whole genome shotgun (WGS) entry which is preliminary data.</text>
</comment>
<dbReference type="STRING" id="1685378.AVO44_15895"/>
<organism evidence="1 2">
    <name type="scientific">Ruegeria profundi</name>
    <dbReference type="NCBI Taxonomy" id="1685378"/>
    <lineage>
        <taxon>Bacteria</taxon>
        <taxon>Pseudomonadati</taxon>
        <taxon>Pseudomonadota</taxon>
        <taxon>Alphaproteobacteria</taxon>
        <taxon>Rhodobacterales</taxon>
        <taxon>Roseobacteraceae</taxon>
        <taxon>Ruegeria</taxon>
    </lineage>
</organism>
<dbReference type="Proteomes" id="UP000053690">
    <property type="component" value="Unassembled WGS sequence"/>
</dbReference>
<keyword evidence="2" id="KW-1185">Reference proteome</keyword>